<feature type="transmembrane region" description="Helical" evidence="7">
    <location>
        <begin position="187"/>
        <end position="212"/>
    </location>
</feature>
<protein>
    <submittedName>
        <fullName evidence="9">Multiple sugar transport system permease protein</fullName>
    </submittedName>
</protein>
<dbReference type="PROSITE" id="PS50928">
    <property type="entry name" value="ABC_TM1"/>
    <property type="match status" value="1"/>
</dbReference>
<dbReference type="GO" id="GO:0005886">
    <property type="term" value="C:plasma membrane"/>
    <property type="evidence" value="ECO:0007669"/>
    <property type="project" value="UniProtKB-SubCell"/>
</dbReference>
<name>A0A1G9TU64_9BACI</name>
<feature type="transmembrane region" description="Helical" evidence="7">
    <location>
        <begin position="12"/>
        <end position="36"/>
    </location>
</feature>
<evidence type="ECO:0000259" key="8">
    <source>
        <dbReference type="PROSITE" id="PS50928"/>
    </source>
</evidence>
<dbReference type="EMBL" id="FNHF01000003">
    <property type="protein sequence ID" value="SDM51277.1"/>
    <property type="molecule type" value="Genomic_DNA"/>
</dbReference>
<keyword evidence="4 7" id="KW-0812">Transmembrane</keyword>
<comment type="subcellular location">
    <subcellularLocation>
        <location evidence="1 7">Cell membrane</location>
        <topology evidence="1 7">Multi-pass membrane protein</topology>
    </subcellularLocation>
</comment>
<keyword evidence="2 7" id="KW-0813">Transport</keyword>
<dbReference type="InterPro" id="IPR000515">
    <property type="entry name" value="MetI-like"/>
</dbReference>
<evidence type="ECO:0000256" key="4">
    <source>
        <dbReference type="ARBA" id="ARBA00022692"/>
    </source>
</evidence>
<accession>A0A1G9TU64</accession>
<evidence type="ECO:0000256" key="3">
    <source>
        <dbReference type="ARBA" id="ARBA00022475"/>
    </source>
</evidence>
<evidence type="ECO:0000313" key="9">
    <source>
        <dbReference type="EMBL" id="SDM51277.1"/>
    </source>
</evidence>
<dbReference type="InterPro" id="IPR035906">
    <property type="entry name" value="MetI-like_sf"/>
</dbReference>
<evidence type="ECO:0000256" key="7">
    <source>
        <dbReference type="RuleBase" id="RU363032"/>
    </source>
</evidence>
<dbReference type="PANTHER" id="PTHR32243:SF18">
    <property type="entry name" value="INNER MEMBRANE ABC TRANSPORTER PERMEASE PROTEIN YCJP"/>
    <property type="match status" value="1"/>
</dbReference>
<sequence length="281" mass="31220">MANNAGAEKKGFGLPFWIMLIFYLVIIVFPFIWILITSFKQTGEIYGNNPFSIIPDNPTMQHYADVILEKGIMRAIGNSLIVSGVTTIYIVIVATFAAYAISRFDFRGKNLLLGIVLAVSMFPQMIVIGPIYNLFIDLGWTNSYWITLPYSSITLPMAVWILVTHFNQIPLALEESARIDGASAFQTLYKIVFPLAAPGVFTVAIITFITAWNEFVLAITINSNSEYHTVPVAISFLRTQFEILWGQVAAATILVTIPTLVIVLLFQRQIVNGLTQGGVKE</sequence>
<keyword evidence="10" id="KW-1185">Reference proteome</keyword>
<dbReference type="Gene3D" id="1.10.3720.10">
    <property type="entry name" value="MetI-like"/>
    <property type="match status" value="1"/>
</dbReference>
<dbReference type="GO" id="GO:0055085">
    <property type="term" value="P:transmembrane transport"/>
    <property type="evidence" value="ECO:0007669"/>
    <property type="project" value="InterPro"/>
</dbReference>
<feature type="transmembrane region" description="Helical" evidence="7">
    <location>
        <begin position="144"/>
        <end position="166"/>
    </location>
</feature>
<feature type="domain" description="ABC transmembrane type-1" evidence="8">
    <location>
        <begin position="76"/>
        <end position="266"/>
    </location>
</feature>
<evidence type="ECO:0000256" key="1">
    <source>
        <dbReference type="ARBA" id="ARBA00004651"/>
    </source>
</evidence>
<dbReference type="InterPro" id="IPR050901">
    <property type="entry name" value="BP-dep_ABC_trans_perm"/>
</dbReference>
<dbReference type="Proteomes" id="UP000182347">
    <property type="component" value="Unassembled WGS sequence"/>
</dbReference>
<evidence type="ECO:0000256" key="6">
    <source>
        <dbReference type="ARBA" id="ARBA00023136"/>
    </source>
</evidence>
<dbReference type="PANTHER" id="PTHR32243">
    <property type="entry name" value="MALTOSE TRANSPORT SYSTEM PERMEASE-RELATED"/>
    <property type="match status" value="1"/>
</dbReference>
<keyword evidence="3" id="KW-1003">Cell membrane</keyword>
<feature type="transmembrane region" description="Helical" evidence="7">
    <location>
        <begin position="244"/>
        <end position="266"/>
    </location>
</feature>
<proteinExistence type="inferred from homology"/>
<dbReference type="Pfam" id="PF00528">
    <property type="entry name" value="BPD_transp_1"/>
    <property type="match status" value="1"/>
</dbReference>
<dbReference type="AlphaFoldDB" id="A0A1G9TU64"/>
<keyword evidence="6 7" id="KW-0472">Membrane</keyword>
<comment type="similarity">
    <text evidence="7">Belongs to the binding-protein-dependent transport system permease family.</text>
</comment>
<organism evidence="9 10">
    <name type="scientific">Sediminibacillus halophilus</name>
    <dbReference type="NCBI Taxonomy" id="482461"/>
    <lineage>
        <taxon>Bacteria</taxon>
        <taxon>Bacillati</taxon>
        <taxon>Bacillota</taxon>
        <taxon>Bacilli</taxon>
        <taxon>Bacillales</taxon>
        <taxon>Bacillaceae</taxon>
        <taxon>Sediminibacillus</taxon>
    </lineage>
</organism>
<keyword evidence="5 7" id="KW-1133">Transmembrane helix</keyword>
<evidence type="ECO:0000256" key="2">
    <source>
        <dbReference type="ARBA" id="ARBA00022448"/>
    </source>
</evidence>
<dbReference type="SUPFAM" id="SSF161098">
    <property type="entry name" value="MetI-like"/>
    <property type="match status" value="1"/>
</dbReference>
<keyword evidence="9" id="KW-0762">Sugar transport</keyword>
<dbReference type="CDD" id="cd06261">
    <property type="entry name" value="TM_PBP2"/>
    <property type="match status" value="1"/>
</dbReference>
<reference evidence="10" key="1">
    <citation type="submission" date="2016-10" db="EMBL/GenBank/DDBJ databases">
        <authorList>
            <person name="Varghese N."/>
            <person name="Submissions S."/>
        </authorList>
    </citation>
    <scope>NUCLEOTIDE SEQUENCE [LARGE SCALE GENOMIC DNA]</scope>
    <source>
        <strain evidence="10">CGMCC 1.6199</strain>
    </source>
</reference>
<evidence type="ECO:0000313" key="10">
    <source>
        <dbReference type="Proteomes" id="UP000182347"/>
    </source>
</evidence>
<dbReference type="STRING" id="482461.SAMN05216244_2734"/>
<feature type="transmembrane region" description="Helical" evidence="7">
    <location>
        <begin position="80"/>
        <end position="99"/>
    </location>
</feature>
<evidence type="ECO:0000256" key="5">
    <source>
        <dbReference type="ARBA" id="ARBA00022989"/>
    </source>
</evidence>
<gene>
    <name evidence="9" type="ORF">SAMN05216244_2734</name>
</gene>
<dbReference type="OrthoDB" id="9810086at2"/>
<feature type="transmembrane region" description="Helical" evidence="7">
    <location>
        <begin position="111"/>
        <end position="132"/>
    </location>
</feature>